<dbReference type="EMBL" id="AWUE01023755">
    <property type="protein sequence ID" value="OMO52813.1"/>
    <property type="molecule type" value="Genomic_DNA"/>
</dbReference>
<evidence type="ECO:0000313" key="2">
    <source>
        <dbReference type="Proteomes" id="UP000187203"/>
    </source>
</evidence>
<accession>A0A1R3G422</accession>
<dbReference type="Proteomes" id="UP000187203">
    <property type="component" value="Unassembled WGS sequence"/>
</dbReference>
<sequence>MRSSEWRLCPPNRERSVLRIRSEGKLLAGKGKIYPEVRWLELAR</sequence>
<organism evidence="1 2">
    <name type="scientific">Corchorus olitorius</name>
    <dbReference type="NCBI Taxonomy" id="93759"/>
    <lineage>
        <taxon>Eukaryota</taxon>
        <taxon>Viridiplantae</taxon>
        <taxon>Streptophyta</taxon>
        <taxon>Embryophyta</taxon>
        <taxon>Tracheophyta</taxon>
        <taxon>Spermatophyta</taxon>
        <taxon>Magnoliopsida</taxon>
        <taxon>eudicotyledons</taxon>
        <taxon>Gunneridae</taxon>
        <taxon>Pentapetalae</taxon>
        <taxon>rosids</taxon>
        <taxon>malvids</taxon>
        <taxon>Malvales</taxon>
        <taxon>Malvaceae</taxon>
        <taxon>Grewioideae</taxon>
        <taxon>Apeibeae</taxon>
        <taxon>Corchorus</taxon>
    </lineage>
</organism>
<reference evidence="2" key="1">
    <citation type="submission" date="2013-09" db="EMBL/GenBank/DDBJ databases">
        <title>Corchorus olitorius genome sequencing.</title>
        <authorList>
            <person name="Alam M."/>
            <person name="Haque M.S."/>
            <person name="Islam M.S."/>
            <person name="Emdad E.M."/>
            <person name="Islam M.M."/>
            <person name="Ahmed B."/>
            <person name="Halim A."/>
            <person name="Hossen Q.M.M."/>
            <person name="Hossain M.Z."/>
            <person name="Ahmed R."/>
            <person name="Khan M.M."/>
            <person name="Islam R."/>
            <person name="Rashid M.M."/>
            <person name="Khan S.A."/>
            <person name="Rahman M.S."/>
            <person name="Alam M."/>
            <person name="Yahiya A.S."/>
            <person name="Khan M.S."/>
            <person name="Azam M.S."/>
            <person name="Haque T."/>
            <person name="Lashkar M.Z.H."/>
            <person name="Akhand A.I."/>
            <person name="Morshed G."/>
            <person name="Roy S."/>
            <person name="Uddin K.S."/>
            <person name="Rabeya T."/>
            <person name="Hossain A.S."/>
            <person name="Chowdhury A."/>
            <person name="Snigdha A.R."/>
            <person name="Mortoza M.S."/>
            <person name="Matin S.A."/>
            <person name="Hoque S.M.E."/>
            <person name="Islam M.K."/>
            <person name="Roy D.K."/>
            <person name="Haider R."/>
            <person name="Moosa M.M."/>
            <person name="Elias S.M."/>
            <person name="Hasan A.M."/>
            <person name="Jahan S."/>
            <person name="Shafiuddin M."/>
            <person name="Mahmood N."/>
            <person name="Shommy N.S."/>
        </authorList>
    </citation>
    <scope>NUCLEOTIDE SEQUENCE [LARGE SCALE GENOMIC DNA]</scope>
    <source>
        <strain evidence="2">cv. O-4</strain>
    </source>
</reference>
<keyword evidence="2" id="KW-1185">Reference proteome</keyword>
<gene>
    <name evidence="1" type="ORF">COLO4_36957</name>
</gene>
<evidence type="ECO:0000313" key="1">
    <source>
        <dbReference type="EMBL" id="OMO52813.1"/>
    </source>
</evidence>
<name>A0A1R3G422_9ROSI</name>
<comment type="caution">
    <text evidence="1">The sequence shown here is derived from an EMBL/GenBank/DDBJ whole genome shotgun (WGS) entry which is preliminary data.</text>
</comment>
<dbReference type="AlphaFoldDB" id="A0A1R3G422"/>
<protein>
    <submittedName>
        <fullName evidence="1">Uncharacterized protein</fullName>
    </submittedName>
</protein>
<proteinExistence type="predicted"/>